<proteinExistence type="predicted"/>
<organism evidence="1">
    <name type="scientific">hydrothermal vent metagenome</name>
    <dbReference type="NCBI Taxonomy" id="652676"/>
    <lineage>
        <taxon>unclassified sequences</taxon>
        <taxon>metagenomes</taxon>
        <taxon>ecological metagenomes</taxon>
    </lineage>
</organism>
<accession>A0A160TXM2</accession>
<reference evidence="1" key="1">
    <citation type="submission" date="2015-10" db="EMBL/GenBank/DDBJ databases">
        <authorList>
            <person name="Gilbert D.G."/>
        </authorList>
    </citation>
    <scope>NUCLEOTIDE SEQUENCE</scope>
</reference>
<evidence type="ECO:0000313" key="1">
    <source>
        <dbReference type="EMBL" id="CUS55813.1"/>
    </source>
</evidence>
<name>A0A160TXM2_9ZZZZ</name>
<dbReference type="EMBL" id="CZQD01000013">
    <property type="protein sequence ID" value="CUS55813.1"/>
    <property type="molecule type" value="Genomic_DNA"/>
</dbReference>
<dbReference type="AlphaFoldDB" id="A0A160TXM2"/>
<protein>
    <submittedName>
        <fullName evidence="1">Uncharacterized protein</fullName>
    </submittedName>
</protein>
<gene>
    <name evidence="1" type="ORF">MGWOODY_Hyp83</name>
</gene>
<sequence length="156" mass="16868">MIFALGATATAQDVSTDDVYACTSVAEDAERLACYDAAVGRLQAAEAAGDVTTVTRQEVEQVRQDSFGFSIPSLPSLTLGKSDDQSLKEMTLPVKAVRGNRGNLVITLENGQIWRQTDSKALRNNGQTEAQIYEAAFGSYKMKLDGGIAFRVERVK</sequence>